<evidence type="ECO:0000256" key="1">
    <source>
        <dbReference type="SAM" id="MobiDB-lite"/>
    </source>
</evidence>
<feature type="domain" description="NADP-dependent oxidoreductase" evidence="2">
    <location>
        <begin position="2"/>
        <end position="317"/>
    </location>
</feature>
<evidence type="ECO:0000259" key="2">
    <source>
        <dbReference type="Pfam" id="PF00248"/>
    </source>
</evidence>
<dbReference type="SUPFAM" id="SSF51430">
    <property type="entry name" value="NAD(P)-linked oxidoreductase"/>
    <property type="match status" value="1"/>
</dbReference>
<dbReference type="PANTHER" id="PTHR43364:SF18">
    <property type="entry name" value="OXIDOREDUCTASE"/>
    <property type="match status" value="1"/>
</dbReference>
<evidence type="ECO:0000313" key="3">
    <source>
        <dbReference type="EMBL" id="GIU67860.1"/>
    </source>
</evidence>
<name>A0ABQ4PXP6_9PROT</name>
<dbReference type="InterPro" id="IPR050523">
    <property type="entry name" value="AKR_Detox_Biosynth"/>
</dbReference>
<evidence type="ECO:0000313" key="4">
    <source>
        <dbReference type="Proteomes" id="UP001161064"/>
    </source>
</evidence>
<dbReference type="EMBL" id="BPFZ01000015">
    <property type="protein sequence ID" value="GIU67860.1"/>
    <property type="molecule type" value="Genomic_DNA"/>
</dbReference>
<proteinExistence type="predicted"/>
<feature type="region of interest" description="Disordered" evidence="1">
    <location>
        <begin position="77"/>
        <end position="96"/>
    </location>
</feature>
<dbReference type="Gene3D" id="3.20.20.100">
    <property type="entry name" value="NADP-dependent oxidoreductase domain"/>
    <property type="match status" value="1"/>
</dbReference>
<reference evidence="3" key="1">
    <citation type="submission" date="2021-05" db="EMBL/GenBank/DDBJ databases">
        <authorList>
            <person name="Tanabe Y."/>
        </authorList>
    </citation>
    <scope>NUCLEOTIDE SEQUENCE</scope>
    <source>
        <strain evidence="3">BOTRYCO-1</strain>
    </source>
</reference>
<gene>
    <name evidence="3" type="ORF">PsB1_2014</name>
</gene>
<dbReference type="PANTHER" id="PTHR43364">
    <property type="entry name" value="NADH-SPECIFIC METHYLGLYOXAL REDUCTASE-RELATED"/>
    <property type="match status" value="1"/>
</dbReference>
<organism evidence="3 4">
    <name type="scientific">Candidatus Phycosocius spiralis</name>
    <dbReference type="NCBI Taxonomy" id="2815099"/>
    <lineage>
        <taxon>Bacteria</taxon>
        <taxon>Pseudomonadati</taxon>
        <taxon>Pseudomonadota</taxon>
        <taxon>Alphaproteobacteria</taxon>
        <taxon>Caulobacterales</taxon>
        <taxon>Caulobacterales incertae sedis</taxon>
        <taxon>Candidatus Phycosocius</taxon>
    </lineage>
</organism>
<dbReference type="Proteomes" id="UP001161064">
    <property type="component" value="Unassembled WGS sequence"/>
</dbReference>
<accession>A0ABQ4PXP6</accession>
<comment type="caution">
    <text evidence="3">The sequence shown here is derived from an EMBL/GenBank/DDBJ whole genome shotgun (WGS) entry which is preliminary data.</text>
</comment>
<dbReference type="InterPro" id="IPR023210">
    <property type="entry name" value="NADP_OxRdtase_dom"/>
</dbReference>
<dbReference type="InterPro" id="IPR036812">
    <property type="entry name" value="NAD(P)_OxRdtase_dom_sf"/>
</dbReference>
<dbReference type="CDD" id="cd19091">
    <property type="entry name" value="AKR_PsAKR"/>
    <property type="match status" value="1"/>
</dbReference>
<keyword evidence="4" id="KW-1185">Reference proteome</keyword>
<sequence>MTFGGNGFWRVIGGQDQEEANRLIRQAFDAGVNFFDTADVYANGLSEEMLGHAIKDQGLRRDEIVIATKAHGRVQDIVPPDASPHAQAEATRRQTTRNISGLSRKHLFNAIDASLKRLGMDHIDLYQIHGYDPLTPLEEVMDSLNDIVRSGRVRYIGLCNRAAWETAKANGISEKMGYARFESMQMYYTLASRDLEREVVPLAISESLAILPWSPLAGGLLSGKFKRNQAGPNSARRASFDFPPVNTDRVYACVEAMEPIANAHNVSVAQIALAWLLHRPWVTSVITGAKTLDQLGDNLKAVDVKLTHEDMAVLERVSALPSEYPGWMIERQGSDRSGSVG</sequence>
<reference evidence="3" key="2">
    <citation type="journal article" date="2023" name="ISME Commun">
        <title>Characterization of a bloom-associated alphaproteobacterial lineage, 'Candidatus Phycosocius': insights into freshwater algal-bacterial interactions.</title>
        <authorList>
            <person name="Tanabe Y."/>
            <person name="Yamaguchi H."/>
            <person name="Yoshida M."/>
            <person name="Kai A."/>
            <person name="Okazaki Y."/>
        </authorList>
    </citation>
    <scope>NUCLEOTIDE SEQUENCE</scope>
    <source>
        <strain evidence="3">BOTRYCO-1</strain>
    </source>
</reference>
<protein>
    <submittedName>
        <fullName evidence="3">Aldo/keto reductase</fullName>
    </submittedName>
</protein>
<dbReference type="Pfam" id="PF00248">
    <property type="entry name" value="Aldo_ket_red"/>
    <property type="match status" value="1"/>
</dbReference>